<proteinExistence type="predicted"/>
<protein>
    <submittedName>
        <fullName evidence="1">Uncharacterized protein</fullName>
    </submittedName>
</protein>
<reference evidence="1" key="2">
    <citation type="journal article" date="2015" name="Data Brief">
        <title>Shoot transcriptome of the giant reed, Arundo donax.</title>
        <authorList>
            <person name="Barrero R.A."/>
            <person name="Guerrero F.D."/>
            <person name="Moolhuijzen P."/>
            <person name="Goolsby J.A."/>
            <person name="Tidwell J."/>
            <person name="Bellgard S.E."/>
            <person name="Bellgard M.I."/>
        </authorList>
    </citation>
    <scope>NUCLEOTIDE SEQUENCE</scope>
    <source>
        <tissue evidence="1">Shoot tissue taken approximately 20 cm above the soil surface</tissue>
    </source>
</reference>
<dbReference type="AlphaFoldDB" id="A0A0A8Z2F8"/>
<sequence>MPLPALLMLTSSRNQLEKGRMERMCTSRIYGHQMKKLQRLSNCACCLICSRAPMKQSHRETQCGTSCLFQKQTDSHGTPIPPTFMILRSSRI</sequence>
<evidence type="ECO:0000313" key="1">
    <source>
        <dbReference type="EMBL" id="JAD31878.1"/>
    </source>
</evidence>
<reference evidence="1" key="1">
    <citation type="submission" date="2014-09" db="EMBL/GenBank/DDBJ databases">
        <authorList>
            <person name="Magalhaes I.L.F."/>
            <person name="Oliveira U."/>
            <person name="Santos F.R."/>
            <person name="Vidigal T.H.D.A."/>
            <person name="Brescovit A.D."/>
            <person name="Santos A.J."/>
        </authorList>
    </citation>
    <scope>NUCLEOTIDE SEQUENCE</scope>
    <source>
        <tissue evidence="1">Shoot tissue taken approximately 20 cm above the soil surface</tissue>
    </source>
</reference>
<organism evidence="1">
    <name type="scientific">Arundo donax</name>
    <name type="common">Giant reed</name>
    <name type="synonym">Donax arundinaceus</name>
    <dbReference type="NCBI Taxonomy" id="35708"/>
    <lineage>
        <taxon>Eukaryota</taxon>
        <taxon>Viridiplantae</taxon>
        <taxon>Streptophyta</taxon>
        <taxon>Embryophyta</taxon>
        <taxon>Tracheophyta</taxon>
        <taxon>Spermatophyta</taxon>
        <taxon>Magnoliopsida</taxon>
        <taxon>Liliopsida</taxon>
        <taxon>Poales</taxon>
        <taxon>Poaceae</taxon>
        <taxon>PACMAD clade</taxon>
        <taxon>Arundinoideae</taxon>
        <taxon>Arundineae</taxon>
        <taxon>Arundo</taxon>
    </lineage>
</organism>
<name>A0A0A8Z2F8_ARUDO</name>
<accession>A0A0A8Z2F8</accession>
<dbReference type="EMBL" id="GBRH01266017">
    <property type="protein sequence ID" value="JAD31878.1"/>
    <property type="molecule type" value="Transcribed_RNA"/>
</dbReference>